<comment type="catalytic activity">
    <reaction evidence="7">
        <text>a quinone + NADH + 5 H(+)(in) = a quinol + NAD(+) + 4 H(+)(out)</text>
        <dbReference type="Rhea" id="RHEA:57888"/>
        <dbReference type="ChEBI" id="CHEBI:15378"/>
        <dbReference type="ChEBI" id="CHEBI:24646"/>
        <dbReference type="ChEBI" id="CHEBI:57540"/>
        <dbReference type="ChEBI" id="CHEBI:57945"/>
        <dbReference type="ChEBI" id="CHEBI:132124"/>
    </reaction>
</comment>
<dbReference type="Pfam" id="PF01257">
    <property type="entry name" value="2Fe-2S_thioredx"/>
    <property type="match status" value="1"/>
</dbReference>
<feature type="compositionally biased region" description="Polar residues" evidence="8">
    <location>
        <begin position="265"/>
        <end position="278"/>
    </location>
</feature>
<protein>
    <submittedName>
        <fullName evidence="9">NADH-quinone oxidoreductase subunit NuoE</fullName>
        <ecNumber evidence="9">1.6.5.11</ecNumber>
    </submittedName>
</protein>
<dbReference type="Gene3D" id="1.10.150.20">
    <property type="entry name" value="5' to 3' exonuclease, C-terminal subdomain"/>
    <property type="match status" value="1"/>
</dbReference>
<sequence>MSVRRLAEDAVQPDGFAFTDENAAWAQATIRKYPEGRQQSAVIPLLMRAQDQEGWVTKSAIVHVADMLAMPLIRVLEVATFYTQFQLKPVGTRAHVQVCGTTPCMLRGAEDLKAVCRSKIHPEPFHRNEAGTLSWEEVECLGACVNAPMVMVFEDTYEDLTPERLEEIIDLFEAGRGGEVEPGPQNGRHLSAPIGGLTSLTGDYDDLIKDLPSDKSEAPKGGTPFKGTGAGPATTTPPSEAGRPDTGAPETDPTIAAPGKANDDNVPQSAEQNVSDKLTANGRRPGAGRTGGAVEGETGEAERDAAEAGQVSAESPNAAAPAGGTLRRKEAAARAATVPDIALAPNDSSRGPGVTDAKVDLSGKDDAAKLEGKRRATSDTNAGPMDAAAAGDVGPADEAGEKPSGLLTEPEGTADDLKKIKGIGPVIEAKLNELGVFHFRQIAKWSDAELSWVDDYLNFRGRAVRDGWTAQARALQSGAAGSQGTE</sequence>
<feature type="compositionally biased region" description="Basic and acidic residues" evidence="8">
    <location>
        <begin position="357"/>
        <end position="377"/>
    </location>
</feature>
<dbReference type="GO" id="GO:0051537">
    <property type="term" value="F:2 iron, 2 sulfur cluster binding"/>
    <property type="evidence" value="ECO:0007669"/>
    <property type="project" value="UniProtKB-KW"/>
</dbReference>
<evidence type="ECO:0000313" key="9">
    <source>
        <dbReference type="EMBL" id="MCP3055286.1"/>
    </source>
</evidence>
<dbReference type="InterPro" id="IPR042128">
    <property type="entry name" value="NuoE_dom"/>
</dbReference>
<comment type="caution">
    <text evidence="9">The sequence shown here is derived from an EMBL/GenBank/DDBJ whole genome shotgun (WGS) entry which is preliminary data.</text>
</comment>
<keyword evidence="2" id="KW-0001">2Fe-2S</keyword>
<reference evidence="9" key="1">
    <citation type="submission" date="2022-03" db="EMBL/GenBank/DDBJ databases">
        <title>Aurantimonas Liuensis sp. Nov., isolated from the hadal seawater of the Mariana Trench.</title>
        <authorList>
            <person name="Liu R."/>
        </authorList>
    </citation>
    <scope>NUCLEOTIDE SEQUENCE</scope>
    <source>
        <strain evidence="9">LRZ36</strain>
    </source>
</reference>
<evidence type="ECO:0000256" key="1">
    <source>
        <dbReference type="ARBA" id="ARBA00010643"/>
    </source>
</evidence>
<dbReference type="GO" id="GO:0046872">
    <property type="term" value="F:metal ion binding"/>
    <property type="evidence" value="ECO:0007669"/>
    <property type="project" value="UniProtKB-KW"/>
</dbReference>
<feature type="compositionally biased region" description="Basic and acidic residues" evidence="8">
    <location>
        <begin position="206"/>
        <end position="218"/>
    </location>
</feature>
<gene>
    <name evidence="9" type="primary">nuoE</name>
    <name evidence="9" type="ORF">MJ956_09005</name>
</gene>
<dbReference type="InterPro" id="IPR041921">
    <property type="entry name" value="NuoE_N"/>
</dbReference>
<dbReference type="SUPFAM" id="SSF52833">
    <property type="entry name" value="Thioredoxin-like"/>
    <property type="match status" value="1"/>
</dbReference>
<dbReference type="Proteomes" id="UP001155220">
    <property type="component" value="Unassembled WGS sequence"/>
</dbReference>
<dbReference type="CDD" id="cd03064">
    <property type="entry name" value="TRX_Fd_NuoE"/>
    <property type="match status" value="1"/>
</dbReference>
<feature type="region of interest" description="Disordered" evidence="8">
    <location>
        <begin position="203"/>
        <end position="413"/>
    </location>
</feature>
<dbReference type="PANTHER" id="PTHR10371">
    <property type="entry name" value="NADH DEHYDROGENASE UBIQUINONE FLAVOPROTEIN 2, MITOCHONDRIAL"/>
    <property type="match status" value="1"/>
</dbReference>
<keyword evidence="5" id="KW-0411">Iron-sulfur</keyword>
<evidence type="ECO:0000256" key="4">
    <source>
        <dbReference type="ARBA" id="ARBA00023004"/>
    </source>
</evidence>
<comment type="similarity">
    <text evidence="1">Belongs to the complex I 24 kDa subunit family.</text>
</comment>
<dbReference type="InterPro" id="IPR002023">
    <property type="entry name" value="NuoE-like"/>
</dbReference>
<evidence type="ECO:0000256" key="8">
    <source>
        <dbReference type="SAM" id="MobiDB-lite"/>
    </source>
</evidence>
<evidence type="ECO:0000256" key="7">
    <source>
        <dbReference type="ARBA" id="ARBA00047712"/>
    </source>
</evidence>
<proteinExistence type="inferred from homology"/>
<dbReference type="GO" id="GO:0003954">
    <property type="term" value="F:NADH dehydrogenase activity"/>
    <property type="evidence" value="ECO:0007669"/>
    <property type="project" value="TreeGrafter"/>
</dbReference>
<evidence type="ECO:0000256" key="6">
    <source>
        <dbReference type="ARBA" id="ARBA00034078"/>
    </source>
</evidence>
<accession>A0A9X2KFA8</accession>
<keyword evidence="3" id="KW-0479">Metal-binding</keyword>
<dbReference type="FunFam" id="1.10.10.1590:FF:000001">
    <property type="entry name" value="NADH-quinone oxidoreductase subunit E"/>
    <property type="match status" value="1"/>
</dbReference>
<dbReference type="InterPro" id="IPR036249">
    <property type="entry name" value="Thioredoxin-like_sf"/>
</dbReference>
<evidence type="ECO:0000256" key="3">
    <source>
        <dbReference type="ARBA" id="ARBA00022723"/>
    </source>
</evidence>
<dbReference type="RefSeq" id="WP_253964143.1">
    <property type="nucleotide sequence ID" value="NZ_JALHBS010000048.1"/>
</dbReference>
<keyword evidence="10" id="KW-1185">Reference proteome</keyword>
<keyword evidence="9" id="KW-0560">Oxidoreductase</keyword>
<feature type="compositionally biased region" description="Low complexity" evidence="8">
    <location>
        <begin position="382"/>
        <end position="397"/>
    </location>
</feature>
<dbReference type="Gene3D" id="3.40.30.10">
    <property type="entry name" value="Glutaredoxin"/>
    <property type="match status" value="1"/>
</dbReference>
<comment type="cofactor">
    <cofactor evidence="6">
        <name>[2Fe-2S] cluster</name>
        <dbReference type="ChEBI" id="CHEBI:190135"/>
    </cofactor>
</comment>
<dbReference type="EMBL" id="JALHBS010000048">
    <property type="protein sequence ID" value="MCP3055286.1"/>
    <property type="molecule type" value="Genomic_DNA"/>
</dbReference>
<name>A0A9X2KFA8_9HYPH</name>
<dbReference type="NCBIfam" id="TIGR01958">
    <property type="entry name" value="nuoE_fam"/>
    <property type="match status" value="1"/>
</dbReference>
<evidence type="ECO:0000313" key="10">
    <source>
        <dbReference type="Proteomes" id="UP001155220"/>
    </source>
</evidence>
<feature type="compositionally biased region" description="Low complexity" evidence="8">
    <location>
        <begin position="219"/>
        <end position="238"/>
    </location>
</feature>
<evidence type="ECO:0000256" key="2">
    <source>
        <dbReference type="ARBA" id="ARBA00022714"/>
    </source>
</evidence>
<dbReference type="EC" id="1.6.5.11" evidence="9"/>
<dbReference type="NCBIfam" id="NF005724">
    <property type="entry name" value="PRK07539.1-4"/>
    <property type="match status" value="1"/>
</dbReference>
<organism evidence="9 10">
    <name type="scientific">Aurantimonas marianensis</name>
    <dbReference type="NCBI Taxonomy" id="2920428"/>
    <lineage>
        <taxon>Bacteria</taxon>
        <taxon>Pseudomonadati</taxon>
        <taxon>Pseudomonadota</taxon>
        <taxon>Alphaproteobacteria</taxon>
        <taxon>Hyphomicrobiales</taxon>
        <taxon>Aurantimonadaceae</taxon>
        <taxon>Aurantimonas</taxon>
    </lineage>
</organism>
<evidence type="ECO:0000256" key="5">
    <source>
        <dbReference type="ARBA" id="ARBA00023014"/>
    </source>
</evidence>
<dbReference type="Gene3D" id="1.10.10.1590">
    <property type="entry name" value="NADH-quinone oxidoreductase subunit E"/>
    <property type="match status" value="1"/>
</dbReference>
<dbReference type="AlphaFoldDB" id="A0A9X2KFA8"/>
<keyword evidence="4" id="KW-0408">Iron</keyword>
<dbReference type="PANTHER" id="PTHR10371:SF3">
    <property type="entry name" value="NADH DEHYDROGENASE [UBIQUINONE] FLAVOPROTEIN 2, MITOCHONDRIAL"/>
    <property type="match status" value="1"/>
</dbReference>